<comment type="caution">
    <text evidence="2">The sequence shown here is derived from an EMBL/GenBank/DDBJ whole genome shotgun (WGS) entry which is preliminary data.</text>
</comment>
<evidence type="ECO:0000259" key="1">
    <source>
        <dbReference type="Pfam" id="PF02384"/>
    </source>
</evidence>
<dbReference type="Pfam" id="PF02384">
    <property type="entry name" value="N6_Mtase"/>
    <property type="match status" value="1"/>
</dbReference>
<dbReference type="EMBL" id="CAJVQB010002869">
    <property type="protein sequence ID" value="CAG8590025.1"/>
    <property type="molecule type" value="Genomic_DNA"/>
</dbReference>
<protein>
    <submittedName>
        <fullName evidence="2">34693_t:CDS:1</fullName>
    </submittedName>
</protein>
<gene>
    <name evidence="2" type="ORF">GMARGA_LOCUS6362</name>
</gene>
<dbReference type="Pfam" id="PF04404">
    <property type="entry name" value="ERF"/>
    <property type="match status" value="1"/>
</dbReference>
<accession>A0ABN7UIX8</accession>
<organism evidence="2 3">
    <name type="scientific">Gigaspora margarita</name>
    <dbReference type="NCBI Taxonomy" id="4874"/>
    <lineage>
        <taxon>Eukaryota</taxon>
        <taxon>Fungi</taxon>
        <taxon>Fungi incertae sedis</taxon>
        <taxon>Mucoromycota</taxon>
        <taxon>Glomeromycotina</taxon>
        <taxon>Glomeromycetes</taxon>
        <taxon>Diversisporales</taxon>
        <taxon>Gigasporaceae</taxon>
        <taxon>Gigaspora</taxon>
    </lineage>
</organism>
<name>A0ABN7UIX8_GIGMA</name>
<dbReference type="Gene3D" id="3.40.50.150">
    <property type="entry name" value="Vaccinia Virus protein VP39"/>
    <property type="match status" value="2"/>
</dbReference>
<sequence length="383" mass="43625">MNEIKESCELTPIIETPKYLRNTRQAGEATELLSTLEDKSVSLVFFDPQYEKAGDVLVVGNYPMHYQSEYQIIHILKEISRILKPSGFCLLTLIEATTQEGDLVVDPCAALIQEKVREAAKGKYNAFQKYKYFDEYAILRAIKPLLSEQKLTLTFDDVPADFSIEKIEKEWIIKYPMGQNTDIAKAKGKKAQEQSLKLAQFYTPECLVDLCIELLQPKDELFDPCCGLGSFLSKAKSKDEHLKISGNDIAQDLGELPFNFSQGDYLKTEDQGHDYIIITNTRKRALIILPAGVNSCLNPKLANERKKIIESGKLELVCQLPSHLFNKTGIAPVLEEIEEGNFMLVPNRYEREEPSELTPEEIDQQIRQTTKELYQMTQELDEL</sequence>
<dbReference type="InterPro" id="IPR007499">
    <property type="entry name" value="ERF_bacteria_virus"/>
</dbReference>
<dbReference type="PANTHER" id="PTHR42998:SF1">
    <property type="entry name" value="TYPE I RESTRICTION ENZYME HINDI METHYLASE SUBUNIT"/>
    <property type="match status" value="1"/>
</dbReference>
<dbReference type="Proteomes" id="UP000789901">
    <property type="component" value="Unassembled WGS sequence"/>
</dbReference>
<dbReference type="InterPro" id="IPR052916">
    <property type="entry name" value="Type-I_RE_MTase_Subunit"/>
</dbReference>
<dbReference type="InterPro" id="IPR003356">
    <property type="entry name" value="DNA_methylase_A-5"/>
</dbReference>
<evidence type="ECO:0000313" key="2">
    <source>
        <dbReference type="EMBL" id="CAG8590025.1"/>
    </source>
</evidence>
<dbReference type="SUPFAM" id="SSF53335">
    <property type="entry name" value="S-adenosyl-L-methionine-dependent methyltransferases"/>
    <property type="match status" value="2"/>
</dbReference>
<dbReference type="InterPro" id="IPR029063">
    <property type="entry name" value="SAM-dependent_MTases_sf"/>
</dbReference>
<proteinExistence type="predicted"/>
<feature type="domain" description="DNA methylase adenine-specific" evidence="1">
    <location>
        <begin position="191"/>
        <end position="238"/>
    </location>
</feature>
<keyword evidence="3" id="KW-1185">Reference proteome</keyword>
<evidence type="ECO:0000313" key="3">
    <source>
        <dbReference type="Proteomes" id="UP000789901"/>
    </source>
</evidence>
<dbReference type="PANTHER" id="PTHR42998">
    <property type="entry name" value="TYPE I RESTRICTION ENZYME HINDVIIP M PROTEIN-RELATED"/>
    <property type="match status" value="1"/>
</dbReference>
<dbReference type="PRINTS" id="PR00507">
    <property type="entry name" value="N12N6MTFRASE"/>
</dbReference>
<reference evidence="2 3" key="1">
    <citation type="submission" date="2021-06" db="EMBL/GenBank/DDBJ databases">
        <authorList>
            <person name="Kallberg Y."/>
            <person name="Tangrot J."/>
            <person name="Rosling A."/>
        </authorList>
    </citation>
    <scope>NUCLEOTIDE SEQUENCE [LARGE SCALE GENOMIC DNA]</scope>
    <source>
        <strain evidence="2 3">120-4 pot B 10/14</strain>
    </source>
</reference>